<evidence type="ECO:0000313" key="3">
    <source>
        <dbReference type="Proteomes" id="UP000315385"/>
    </source>
</evidence>
<organism evidence="2 3">
    <name type="scientific">Halonotius roseus</name>
    <dbReference type="NCBI Taxonomy" id="2511997"/>
    <lineage>
        <taxon>Archaea</taxon>
        <taxon>Methanobacteriati</taxon>
        <taxon>Methanobacteriota</taxon>
        <taxon>Stenosarchaea group</taxon>
        <taxon>Halobacteria</taxon>
        <taxon>Halobacteriales</taxon>
        <taxon>Haloferacaceae</taxon>
        <taxon>Halonotius</taxon>
    </lineage>
</organism>
<keyword evidence="1" id="KW-0812">Transmembrane</keyword>
<reference evidence="2 3" key="1">
    <citation type="submission" date="2019-02" db="EMBL/GenBank/DDBJ databases">
        <title>Halonotius sp. a new haloqrchaeon isolated from saline water.</title>
        <authorList>
            <person name="Duran-Viseras A."/>
            <person name="Sanchez-Porro C."/>
            <person name="Ventosa A."/>
        </authorList>
    </citation>
    <scope>NUCLEOTIDE SEQUENCE [LARGE SCALE GENOMIC DNA]</scope>
    <source>
        <strain evidence="2 3">F9-27</strain>
    </source>
</reference>
<sequence>MDKIQDWKVYQDEAKPVVELMKSINAGYNKAYEYDRDKFDKHEPHIEGSCHRLTESHLSRISPIEKGGHQYWGDNLDIIQKHVLYHIISQVKNNRSDIQEFFRNRESNKDEHFNPAFRNLTNAWRDEFALNYPFRESEKERTQTAEWRIIQMYYSVYKSVSAIMHSKFEDIRKGGKGTHNSVFAKHRTECMDKLQSKLYVFPFMYFPVDSNPGSESAFSWEVPYPIKDEIHNQKQKQNKYAQNALKDIYQASQESEYLQKNTFFTFYDLLKRLREWAQYQQGGIFNRLYGKTHIKALDHALRLISYTALAIAEVALICAFGFNNFNKVYDEFRKSCREGESYSLRLISERFKIYSAAFHPSEFNLSNSGR</sequence>
<dbReference type="AlphaFoldDB" id="A0A544QR37"/>
<accession>A0A544QR37</accession>
<comment type="caution">
    <text evidence="2">The sequence shown here is derived from an EMBL/GenBank/DDBJ whole genome shotgun (WGS) entry which is preliminary data.</text>
</comment>
<protein>
    <submittedName>
        <fullName evidence="2">Uncharacterized protein</fullName>
    </submittedName>
</protein>
<dbReference type="OrthoDB" id="345948at2157"/>
<dbReference type="EMBL" id="SESI01000001">
    <property type="protein sequence ID" value="TQQ81905.1"/>
    <property type="molecule type" value="Genomic_DNA"/>
</dbReference>
<gene>
    <name evidence="2" type="ORF">EWF95_02905</name>
</gene>
<evidence type="ECO:0000256" key="1">
    <source>
        <dbReference type="SAM" id="Phobius"/>
    </source>
</evidence>
<keyword evidence="1" id="KW-1133">Transmembrane helix</keyword>
<evidence type="ECO:0000313" key="2">
    <source>
        <dbReference type="EMBL" id="TQQ81905.1"/>
    </source>
</evidence>
<name>A0A544QR37_9EURY</name>
<keyword evidence="1" id="KW-0472">Membrane</keyword>
<dbReference type="Proteomes" id="UP000315385">
    <property type="component" value="Unassembled WGS sequence"/>
</dbReference>
<keyword evidence="3" id="KW-1185">Reference proteome</keyword>
<feature type="transmembrane region" description="Helical" evidence="1">
    <location>
        <begin position="303"/>
        <end position="325"/>
    </location>
</feature>
<dbReference type="RefSeq" id="WP_142442557.1">
    <property type="nucleotide sequence ID" value="NZ_SESI01000001.1"/>
</dbReference>
<proteinExistence type="predicted"/>